<keyword evidence="3" id="KW-1185">Reference proteome</keyword>
<dbReference type="Proteomes" id="UP000617634">
    <property type="component" value="Unassembled WGS sequence"/>
</dbReference>
<dbReference type="AlphaFoldDB" id="A0A931MJV4"/>
<evidence type="ECO:0000313" key="3">
    <source>
        <dbReference type="Proteomes" id="UP000617634"/>
    </source>
</evidence>
<reference evidence="2" key="1">
    <citation type="submission" date="2020-11" db="EMBL/GenBank/DDBJ databases">
        <title>Novosphingobium aureum sp. nov., a marine bacterium isolated from sediment of a salt flat.</title>
        <authorList>
            <person name="Yoo Y."/>
            <person name="Kim J.-J."/>
        </authorList>
    </citation>
    <scope>NUCLEOTIDE SEQUENCE</scope>
    <source>
        <strain evidence="2">YJ-S2-02</strain>
    </source>
</reference>
<comment type="caution">
    <text evidence="2">The sequence shown here is derived from an EMBL/GenBank/DDBJ whole genome shotgun (WGS) entry which is preliminary data.</text>
</comment>
<keyword evidence="1" id="KW-0812">Transmembrane</keyword>
<sequence>MNTFMAIMSQLFWGVTVGALEAAFSTILRGGLTVGLIGGLGWWGVKKRRSRRIGAGDNAGTDKAD</sequence>
<evidence type="ECO:0000256" key="1">
    <source>
        <dbReference type="SAM" id="Phobius"/>
    </source>
</evidence>
<keyword evidence="1" id="KW-1133">Transmembrane helix</keyword>
<keyword evidence="1" id="KW-0472">Membrane</keyword>
<proteinExistence type="predicted"/>
<gene>
    <name evidence="2" type="ORF">I5E68_04470</name>
</gene>
<name>A0A931MJV4_9SPHN</name>
<accession>A0A931MJV4</accession>
<dbReference type="RefSeq" id="WP_197161147.1">
    <property type="nucleotide sequence ID" value="NZ_JADZGI010000001.1"/>
</dbReference>
<feature type="transmembrane region" description="Helical" evidence="1">
    <location>
        <begin position="12"/>
        <end position="43"/>
    </location>
</feature>
<dbReference type="EMBL" id="JADZGI010000001">
    <property type="protein sequence ID" value="MBH0112207.1"/>
    <property type="molecule type" value="Genomic_DNA"/>
</dbReference>
<organism evidence="2 3">
    <name type="scientific">Novosphingobium aureum</name>
    <dbReference type="NCBI Taxonomy" id="2792964"/>
    <lineage>
        <taxon>Bacteria</taxon>
        <taxon>Pseudomonadati</taxon>
        <taxon>Pseudomonadota</taxon>
        <taxon>Alphaproteobacteria</taxon>
        <taxon>Sphingomonadales</taxon>
        <taxon>Sphingomonadaceae</taxon>
        <taxon>Novosphingobium</taxon>
    </lineage>
</organism>
<evidence type="ECO:0000313" key="2">
    <source>
        <dbReference type="EMBL" id="MBH0112207.1"/>
    </source>
</evidence>
<protein>
    <submittedName>
        <fullName evidence="2">Uncharacterized protein</fullName>
    </submittedName>
</protein>